<feature type="transmembrane region" description="Helical" evidence="8">
    <location>
        <begin position="236"/>
        <end position="258"/>
    </location>
</feature>
<feature type="transmembrane region" description="Helical" evidence="8">
    <location>
        <begin position="6"/>
        <end position="22"/>
    </location>
</feature>
<feature type="transmembrane region" description="Helical" evidence="8">
    <location>
        <begin position="34"/>
        <end position="52"/>
    </location>
</feature>
<evidence type="ECO:0000313" key="10">
    <source>
        <dbReference type="Proteomes" id="UP001056455"/>
    </source>
</evidence>
<keyword evidence="4" id="KW-1003">Cell membrane</keyword>
<keyword evidence="7 8" id="KW-0472">Membrane</keyword>
<dbReference type="InterPro" id="IPR004776">
    <property type="entry name" value="Mem_transp_PIN-like"/>
</dbReference>
<evidence type="ECO:0000256" key="4">
    <source>
        <dbReference type="ARBA" id="ARBA00022475"/>
    </source>
</evidence>
<sequence length="322" mass="33217">MQIVSVIIPFFALVLIGFLAARSRILPLEAVAGLNTYVLYFALTALLFQLGAQTPVAQLLDPTLMGLWLIAGLVVMAAAVLPAVRCGHTWLDGSLGGLIAILPNSGFMGLPLIAALVGPDSAGPIITTLLVDIVAMQSIAIALSQRDHAGHGSVLQQIGSALLRVVKNPMPWAIVLGAAWGVTGLSLFGPIDDVLSMLATSATPVALFTIGAVLARQQMRAREAGQRPGGVLSSDIPWLTALKLLAHPIIVWVLGWAATRAGLPLTDSTLVVLVLVAALPSATNASMLAERLGADNGRIASVILATTAIGFGTFTLAVALAV</sequence>
<evidence type="ECO:0000256" key="7">
    <source>
        <dbReference type="ARBA" id="ARBA00023136"/>
    </source>
</evidence>
<comment type="similarity">
    <text evidence="2">Belongs to the auxin efflux carrier (TC 2.A.69) family.</text>
</comment>
<dbReference type="RefSeq" id="WP_252591321.1">
    <property type="nucleotide sequence ID" value="NZ_CP099489.1"/>
</dbReference>
<gene>
    <name evidence="9" type="ORF">NF556_12845</name>
</gene>
<evidence type="ECO:0000256" key="1">
    <source>
        <dbReference type="ARBA" id="ARBA00004651"/>
    </source>
</evidence>
<protein>
    <submittedName>
        <fullName evidence="9">AEC family transporter</fullName>
    </submittedName>
</protein>
<feature type="transmembrane region" description="Helical" evidence="8">
    <location>
        <begin position="194"/>
        <end position="215"/>
    </location>
</feature>
<feature type="transmembrane region" description="Helical" evidence="8">
    <location>
        <begin position="301"/>
        <end position="321"/>
    </location>
</feature>
<evidence type="ECO:0000313" key="9">
    <source>
        <dbReference type="EMBL" id="USQ78523.1"/>
    </source>
</evidence>
<feature type="transmembrane region" description="Helical" evidence="8">
    <location>
        <begin position="270"/>
        <end position="289"/>
    </location>
</feature>
<keyword evidence="3" id="KW-0813">Transport</keyword>
<dbReference type="EMBL" id="CP099489">
    <property type="protein sequence ID" value="USQ78523.1"/>
    <property type="molecule type" value="Genomic_DNA"/>
</dbReference>
<keyword evidence="5 8" id="KW-0812">Transmembrane</keyword>
<dbReference type="Pfam" id="PF03547">
    <property type="entry name" value="Mem_trans"/>
    <property type="match status" value="1"/>
</dbReference>
<proteinExistence type="inferred from homology"/>
<dbReference type="PANTHER" id="PTHR36838:SF3">
    <property type="entry name" value="TRANSPORTER AUXIN EFFLUX CARRIER EC FAMILY"/>
    <property type="match status" value="1"/>
</dbReference>
<evidence type="ECO:0000256" key="3">
    <source>
        <dbReference type="ARBA" id="ARBA00022448"/>
    </source>
</evidence>
<evidence type="ECO:0000256" key="6">
    <source>
        <dbReference type="ARBA" id="ARBA00022989"/>
    </source>
</evidence>
<evidence type="ECO:0000256" key="2">
    <source>
        <dbReference type="ARBA" id="ARBA00010145"/>
    </source>
</evidence>
<feature type="transmembrane region" description="Helical" evidence="8">
    <location>
        <begin position="96"/>
        <end position="117"/>
    </location>
</feature>
<dbReference type="PANTHER" id="PTHR36838">
    <property type="entry name" value="AUXIN EFFLUX CARRIER FAMILY PROTEIN"/>
    <property type="match status" value="1"/>
</dbReference>
<comment type="subcellular location">
    <subcellularLocation>
        <location evidence="1">Cell membrane</location>
        <topology evidence="1">Multi-pass membrane protein</topology>
    </subcellularLocation>
</comment>
<keyword evidence="6 8" id="KW-1133">Transmembrane helix</keyword>
<organism evidence="9 10">
    <name type="scientific">Ornithinimicrobium faecis</name>
    <dbReference type="NCBI Taxonomy" id="2934158"/>
    <lineage>
        <taxon>Bacteria</taxon>
        <taxon>Bacillati</taxon>
        <taxon>Actinomycetota</taxon>
        <taxon>Actinomycetes</taxon>
        <taxon>Micrococcales</taxon>
        <taxon>Ornithinimicrobiaceae</taxon>
        <taxon>Ornithinimicrobium</taxon>
    </lineage>
</organism>
<dbReference type="InterPro" id="IPR038770">
    <property type="entry name" value="Na+/solute_symporter_sf"/>
</dbReference>
<dbReference type="Proteomes" id="UP001056455">
    <property type="component" value="Chromosome"/>
</dbReference>
<reference evidence="9" key="1">
    <citation type="submission" date="2022-06" db="EMBL/GenBank/DDBJ databases">
        <title>Ornithinimicrobium HY1793.</title>
        <authorList>
            <person name="Huang Y."/>
        </authorList>
    </citation>
    <scope>NUCLEOTIDE SEQUENCE</scope>
    <source>
        <strain evidence="9">HY1793</strain>
    </source>
</reference>
<keyword evidence="10" id="KW-1185">Reference proteome</keyword>
<name>A0ABY4YP12_9MICO</name>
<evidence type="ECO:0000256" key="5">
    <source>
        <dbReference type="ARBA" id="ARBA00022692"/>
    </source>
</evidence>
<accession>A0ABY4YP12</accession>
<evidence type="ECO:0000256" key="8">
    <source>
        <dbReference type="SAM" id="Phobius"/>
    </source>
</evidence>
<dbReference type="Gene3D" id="1.20.1530.20">
    <property type="match status" value="1"/>
</dbReference>
<feature type="transmembrane region" description="Helical" evidence="8">
    <location>
        <begin position="64"/>
        <end position="84"/>
    </location>
</feature>
<feature type="transmembrane region" description="Helical" evidence="8">
    <location>
        <begin position="170"/>
        <end position="188"/>
    </location>
</feature>